<dbReference type="Proteomes" id="UP001500063">
    <property type="component" value="Unassembled WGS sequence"/>
</dbReference>
<gene>
    <name evidence="1" type="ORF">GCM10010319_05180</name>
</gene>
<evidence type="ECO:0000313" key="1">
    <source>
        <dbReference type="EMBL" id="GAA0332194.1"/>
    </source>
</evidence>
<evidence type="ECO:0008006" key="3">
    <source>
        <dbReference type="Google" id="ProtNLM"/>
    </source>
</evidence>
<accession>A0ABN0WBW3</accession>
<organism evidence="1 2">
    <name type="scientific">Streptomyces blastmyceticus</name>
    <dbReference type="NCBI Taxonomy" id="68180"/>
    <lineage>
        <taxon>Bacteria</taxon>
        <taxon>Bacillati</taxon>
        <taxon>Actinomycetota</taxon>
        <taxon>Actinomycetes</taxon>
        <taxon>Kitasatosporales</taxon>
        <taxon>Streptomycetaceae</taxon>
        <taxon>Streptomyces</taxon>
    </lineage>
</organism>
<reference evidence="1 2" key="1">
    <citation type="journal article" date="2019" name="Int. J. Syst. Evol. Microbiol.">
        <title>The Global Catalogue of Microorganisms (GCM) 10K type strain sequencing project: providing services to taxonomists for standard genome sequencing and annotation.</title>
        <authorList>
            <consortium name="The Broad Institute Genomics Platform"/>
            <consortium name="The Broad Institute Genome Sequencing Center for Infectious Disease"/>
            <person name="Wu L."/>
            <person name="Ma J."/>
        </authorList>
    </citation>
    <scope>NUCLEOTIDE SEQUENCE [LARGE SCALE GENOMIC DNA]</scope>
    <source>
        <strain evidence="1 2">JCM 4565</strain>
    </source>
</reference>
<dbReference type="EMBL" id="BAAABW010000002">
    <property type="protein sequence ID" value="GAA0332194.1"/>
    <property type="molecule type" value="Genomic_DNA"/>
</dbReference>
<comment type="caution">
    <text evidence="1">The sequence shown here is derived from an EMBL/GenBank/DDBJ whole genome shotgun (WGS) entry which is preliminary data.</text>
</comment>
<name>A0ABN0WBW3_9ACTN</name>
<dbReference type="RefSeq" id="WP_344115592.1">
    <property type="nucleotide sequence ID" value="NZ_BAAABW010000002.1"/>
</dbReference>
<sequence length="169" mass="18407">MTDLYSLTIDNAQFSKACGGNTHPDGEACVTLARIGVDAWAMGDSKRPNAEPQRYREAVAEWKTTDVPPIETAYWLMKPSRLIKGTWDEPKEAAEWLGERLTEHAPRFASDHDQDTTRLAVLVASAAERLALGGDASLGFYLRGTLFLSVALVTCSPNRAAPELSCPLG</sequence>
<keyword evidence="2" id="KW-1185">Reference proteome</keyword>
<proteinExistence type="predicted"/>
<evidence type="ECO:0000313" key="2">
    <source>
        <dbReference type="Proteomes" id="UP001500063"/>
    </source>
</evidence>
<protein>
    <recommendedName>
        <fullName evidence="3">DUF397 domain-containing protein</fullName>
    </recommendedName>
</protein>